<dbReference type="GO" id="GO:0003756">
    <property type="term" value="F:protein disulfide isomerase activity"/>
    <property type="evidence" value="ECO:0007669"/>
    <property type="project" value="TreeGrafter"/>
</dbReference>
<keyword evidence="1" id="KW-0732">Signal</keyword>
<name>T1GI98_MEGSC</name>
<dbReference type="EnsemblMetazoa" id="MESCA003167-RA">
    <property type="protein sequence ID" value="MESCA003167-PA"/>
    <property type="gene ID" value="MESCA003167"/>
</dbReference>
<dbReference type="GO" id="GO:0005789">
    <property type="term" value="C:endoplasmic reticulum membrane"/>
    <property type="evidence" value="ECO:0007669"/>
    <property type="project" value="TreeGrafter"/>
</dbReference>
<sequence length="73" mass="8435">MRVPRFKACIPLVFFLVSFRFMSSKADDAAFKLTADNIDMTLASNELVFINFYAEWCRFSNLLAPIFEEASKK</sequence>
<evidence type="ECO:0000313" key="4">
    <source>
        <dbReference type="Proteomes" id="UP000015102"/>
    </source>
</evidence>
<keyword evidence="4" id="KW-1185">Reference proteome</keyword>
<feature type="signal peptide" evidence="1">
    <location>
        <begin position="1"/>
        <end position="26"/>
    </location>
</feature>
<dbReference type="STRING" id="36166.T1GI98"/>
<dbReference type="HOGENOM" id="CLU_2712028_0_0_1"/>
<dbReference type="SUPFAM" id="SSF52833">
    <property type="entry name" value="Thioredoxin-like"/>
    <property type="match status" value="1"/>
</dbReference>
<dbReference type="Proteomes" id="UP000015102">
    <property type="component" value="Unassembled WGS sequence"/>
</dbReference>
<evidence type="ECO:0000259" key="2">
    <source>
        <dbReference type="Pfam" id="PF00085"/>
    </source>
</evidence>
<evidence type="ECO:0000256" key="1">
    <source>
        <dbReference type="SAM" id="SignalP"/>
    </source>
</evidence>
<dbReference type="PANTHER" id="PTHR46295">
    <property type="entry name" value="ENDOPLASMIC RETICULUM RESIDENT PROTEIN 44"/>
    <property type="match status" value="1"/>
</dbReference>
<dbReference type="PANTHER" id="PTHR46295:SF1">
    <property type="entry name" value="ENDOPLASMIC RETICULUM RESIDENT PROTEIN 44"/>
    <property type="match status" value="1"/>
</dbReference>
<proteinExistence type="predicted"/>
<dbReference type="Gene3D" id="3.40.30.10">
    <property type="entry name" value="Glutaredoxin"/>
    <property type="match status" value="1"/>
</dbReference>
<reference evidence="4" key="1">
    <citation type="submission" date="2013-02" db="EMBL/GenBank/DDBJ databases">
        <authorList>
            <person name="Hughes D."/>
        </authorList>
    </citation>
    <scope>NUCLEOTIDE SEQUENCE</scope>
    <source>
        <strain>Durham</strain>
        <strain evidence="4">NC isolate 2 -- Noor lab</strain>
    </source>
</reference>
<protein>
    <recommendedName>
        <fullName evidence="2">Thioredoxin domain-containing protein</fullName>
    </recommendedName>
</protein>
<dbReference type="AlphaFoldDB" id="T1GI98"/>
<organism evidence="3 4">
    <name type="scientific">Megaselia scalaris</name>
    <name type="common">Humpbacked fly</name>
    <name type="synonym">Phora scalaris</name>
    <dbReference type="NCBI Taxonomy" id="36166"/>
    <lineage>
        <taxon>Eukaryota</taxon>
        <taxon>Metazoa</taxon>
        <taxon>Ecdysozoa</taxon>
        <taxon>Arthropoda</taxon>
        <taxon>Hexapoda</taxon>
        <taxon>Insecta</taxon>
        <taxon>Pterygota</taxon>
        <taxon>Neoptera</taxon>
        <taxon>Endopterygota</taxon>
        <taxon>Diptera</taxon>
        <taxon>Brachycera</taxon>
        <taxon>Muscomorpha</taxon>
        <taxon>Platypezoidea</taxon>
        <taxon>Phoridae</taxon>
        <taxon>Megaseliini</taxon>
        <taxon>Megaselia</taxon>
    </lineage>
</organism>
<dbReference type="EMBL" id="CAQQ02168966">
    <property type="status" value="NOT_ANNOTATED_CDS"/>
    <property type="molecule type" value="Genomic_DNA"/>
</dbReference>
<dbReference type="InterPro" id="IPR052643">
    <property type="entry name" value="ERP44"/>
</dbReference>
<feature type="domain" description="Thioredoxin" evidence="2">
    <location>
        <begin position="32"/>
        <end position="72"/>
    </location>
</feature>
<feature type="chain" id="PRO_5004577385" description="Thioredoxin domain-containing protein" evidence="1">
    <location>
        <begin position="27"/>
        <end position="73"/>
    </location>
</feature>
<evidence type="ECO:0000313" key="3">
    <source>
        <dbReference type="EnsemblMetazoa" id="MESCA003167-PA"/>
    </source>
</evidence>
<dbReference type="Pfam" id="PF00085">
    <property type="entry name" value="Thioredoxin"/>
    <property type="match status" value="1"/>
</dbReference>
<dbReference type="GO" id="GO:0006457">
    <property type="term" value="P:protein folding"/>
    <property type="evidence" value="ECO:0007669"/>
    <property type="project" value="TreeGrafter"/>
</dbReference>
<dbReference type="GO" id="GO:0005793">
    <property type="term" value="C:endoplasmic reticulum-Golgi intermediate compartment"/>
    <property type="evidence" value="ECO:0007669"/>
    <property type="project" value="TreeGrafter"/>
</dbReference>
<dbReference type="InterPro" id="IPR013766">
    <property type="entry name" value="Thioredoxin_domain"/>
</dbReference>
<accession>T1GI98</accession>
<reference evidence="3" key="2">
    <citation type="submission" date="2015-06" db="UniProtKB">
        <authorList>
            <consortium name="EnsemblMetazoa"/>
        </authorList>
    </citation>
    <scope>IDENTIFICATION</scope>
</reference>
<dbReference type="InterPro" id="IPR036249">
    <property type="entry name" value="Thioredoxin-like_sf"/>
</dbReference>